<dbReference type="Gene3D" id="3.30.450.150">
    <property type="entry name" value="Haem-degrading domain"/>
    <property type="match status" value="1"/>
</dbReference>
<dbReference type="EMBL" id="DXET01000155">
    <property type="protein sequence ID" value="HIX81734.1"/>
    <property type="molecule type" value="Genomic_DNA"/>
</dbReference>
<dbReference type="InterPro" id="IPR038084">
    <property type="entry name" value="PduO/GlcC-like_sf"/>
</dbReference>
<dbReference type="SUPFAM" id="SSF143744">
    <property type="entry name" value="GlcG-like"/>
    <property type="match status" value="1"/>
</dbReference>
<comment type="caution">
    <text evidence="1">The sequence shown here is derived from an EMBL/GenBank/DDBJ whole genome shotgun (WGS) entry which is preliminary data.</text>
</comment>
<dbReference type="PANTHER" id="PTHR28255">
    <property type="match status" value="1"/>
</dbReference>
<dbReference type="InterPro" id="IPR010371">
    <property type="entry name" value="YBR137W-like"/>
</dbReference>
<protein>
    <submittedName>
        <fullName evidence="1">Heme-binding protein</fullName>
    </submittedName>
</protein>
<sequence length="136" mass="15697">MNEELITFSTFNHSDALDFGLRVIEIAKKEKLKPLRIRVSIDGDIVFQYLMDGKTSDLWLNRKENTVLKTKQSSMNVFNNQDFYKNIVDDENYAICGGGYPLIVANEFKGVFCISGLEHYEDHALIVRVLKEMKNK</sequence>
<dbReference type="Pfam" id="PF03928">
    <property type="entry name" value="HbpS-like"/>
    <property type="match status" value="1"/>
</dbReference>
<dbReference type="AlphaFoldDB" id="A0A9D2BNI2"/>
<accession>A0A9D2BNI2</accession>
<dbReference type="GO" id="GO:0006620">
    <property type="term" value="P:post-translational protein targeting to endoplasmic reticulum membrane"/>
    <property type="evidence" value="ECO:0007669"/>
    <property type="project" value="TreeGrafter"/>
</dbReference>
<proteinExistence type="predicted"/>
<dbReference type="PANTHER" id="PTHR28255:SF1">
    <property type="entry name" value="UPF0303 PROTEIN YBR137W"/>
    <property type="match status" value="1"/>
</dbReference>
<dbReference type="InterPro" id="IPR005624">
    <property type="entry name" value="PduO/GlcC-like"/>
</dbReference>
<evidence type="ECO:0000313" key="1">
    <source>
        <dbReference type="EMBL" id="HIX81734.1"/>
    </source>
</evidence>
<name>A0A9D2BNI2_9FIRM</name>
<dbReference type="GO" id="GO:0072380">
    <property type="term" value="C:TRC complex"/>
    <property type="evidence" value="ECO:0007669"/>
    <property type="project" value="TreeGrafter"/>
</dbReference>
<reference evidence="1" key="1">
    <citation type="journal article" date="2021" name="PeerJ">
        <title>Extensive microbial diversity within the chicken gut microbiome revealed by metagenomics and culture.</title>
        <authorList>
            <person name="Gilroy R."/>
            <person name="Ravi A."/>
            <person name="Getino M."/>
            <person name="Pursley I."/>
            <person name="Horton D.L."/>
            <person name="Alikhan N.F."/>
            <person name="Baker D."/>
            <person name="Gharbi K."/>
            <person name="Hall N."/>
            <person name="Watson M."/>
            <person name="Adriaenssens E.M."/>
            <person name="Foster-Nyarko E."/>
            <person name="Jarju S."/>
            <person name="Secka A."/>
            <person name="Antonio M."/>
            <person name="Oren A."/>
            <person name="Chaudhuri R.R."/>
            <person name="La Ragione R."/>
            <person name="Hildebrand F."/>
            <person name="Pallen M.J."/>
        </authorList>
    </citation>
    <scope>NUCLEOTIDE SEQUENCE</scope>
    <source>
        <strain evidence="1">ChiGjej1B1-14440</strain>
    </source>
</reference>
<organism evidence="1 2">
    <name type="scientific">Candidatus Erysipelatoclostridium merdavium</name>
    <dbReference type="NCBI Taxonomy" id="2838566"/>
    <lineage>
        <taxon>Bacteria</taxon>
        <taxon>Bacillati</taxon>
        <taxon>Bacillota</taxon>
        <taxon>Erysipelotrichia</taxon>
        <taxon>Erysipelotrichales</taxon>
        <taxon>Erysipelotrichales incertae sedis</taxon>
    </lineage>
</organism>
<reference evidence="1" key="2">
    <citation type="submission" date="2021-04" db="EMBL/GenBank/DDBJ databases">
        <authorList>
            <person name="Gilroy R."/>
        </authorList>
    </citation>
    <scope>NUCLEOTIDE SEQUENCE</scope>
    <source>
        <strain evidence="1">ChiGjej1B1-14440</strain>
    </source>
</reference>
<gene>
    <name evidence="1" type="ORF">H9980_07170</name>
</gene>
<evidence type="ECO:0000313" key="2">
    <source>
        <dbReference type="Proteomes" id="UP000886724"/>
    </source>
</evidence>
<dbReference type="Proteomes" id="UP000886724">
    <property type="component" value="Unassembled WGS sequence"/>
</dbReference>